<feature type="compositionally biased region" description="Low complexity" evidence="1">
    <location>
        <begin position="27"/>
        <end position="38"/>
    </location>
</feature>
<keyword evidence="3" id="KW-1185">Reference proteome</keyword>
<sequence>MSDDSITYSTKSSDDDNNKEEEVDQASSVQESSKSVRSGMKVLMRQSTRKGHRLMKMRSMKRVTFLRKKNLDLISRKDLGGLLEPRYLRPTSSSASKNVENIQKNLQAARLKRMTGLRHKRLLKATCSSAMKGSSPSSKKSDDVCKYKYCSLHGQPHSHAADNI</sequence>
<dbReference type="PANTHER" id="PTHR33923">
    <property type="entry name" value="CALMODULIN-BINDING PROTEIN-RELATED"/>
    <property type="match status" value="1"/>
</dbReference>
<evidence type="ECO:0000256" key="1">
    <source>
        <dbReference type="SAM" id="MobiDB-lite"/>
    </source>
</evidence>
<feature type="compositionally biased region" description="Acidic residues" evidence="1">
    <location>
        <begin position="15"/>
        <end position="24"/>
    </location>
</feature>
<name>A0ABC8KPF9_ERUVS</name>
<dbReference type="InterPro" id="IPR044681">
    <property type="entry name" value="PICBP-like"/>
</dbReference>
<reference evidence="2 3" key="1">
    <citation type="submission" date="2022-03" db="EMBL/GenBank/DDBJ databases">
        <authorList>
            <person name="Macdonald S."/>
            <person name="Ahmed S."/>
            <person name="Newling K."/>
        </authorList>
    </citation>
    <scope>NUCLEOTIDE SEQUENCE [LARGE SCALE GENOMIC DNA]</scope>
</reference>
<comment type="caution">
    <text evidence="2">The sequence shown here is derived from an EMBL/GenBank/DDBJ whole genome shotgun (WGS) entry which is preliminary data.</text>
</comment>
<proteinExistence type="predicted"/>
<protein>
    <submittedName>
        <fullName evidence="2">Uncharacterized protein</fullName>
    </submittedName>
</protein>
<organism evidence="2 3">
    <name type="scientific">Eruca vesicaria subsp. sativa</name>
    <name type="common">Garden rocket</name>
    <name type="synonym">Eruca sativa</name>
    <dbReference type="NCBI Taxonomy" id="29727"/>
    <lineage>
        <taxon>Eukaryota</taxon>
        <taxon>Viridiplantae</taxon>
        <taxon>Streptophyta</taxon>
        <taxon>Embryophyta</taxon>
        <taxon>Tracheophyta</taxon>
        <taxon>Spermatophyta</taxon>
        <taxon>Magnoliopsida</taxon>
        <taxon>eudicotyledons</taxon>
        <taxon>Gunneridae</taxon>
        <taxon>Pentapetalae</taxon>
        <taxon>rosids</taxon>
        <taxon>malvids</taxon>
        <taxon>Brassicales</taxon>
        <taxon>Brassicaceae</taxon>
        <taxon>Brassiceae</taxon>
        <taxon>Eruca</taxon>
    </lineage>
</organism>
<dbReference type="Proteomes" id="UP001642260">
    <property type="component" value="Unassembled WGS sequence"/>
</dbReference>
<gene>
    <name evidence="2" type="ORF">ERUC_LOCUS23265</name>
</gene>
<evidence type="ECO:0000313" key="3">
    <source>
        <dbReference type="Proteomes" id="UP001642260"/>
    </source>
</evidence>
<dbReference type="AlphaFoldDB" id="A0ABC8KPF9"/>
<feature type="region of interest" description="Disordered" evidence="1">
    <location>
        <begin position="1"/>
        <end position="41"/>
    </location>
</feature>
<dbReference type="PANTHER" id="PTHR33923:SF3">
    <property type="entry name" value="CALMODULIN BINDING PROTEIN PICBP"/>
    <property type="match status" value="1"/>
</dbReference>
<feature type="compositionally biased region" description="Polar residues" evidence="1">
    <location>
        <begin position="1"/>
        <end position="11"/>
    </location>
</feature>
<evidence type="ECO:0000313" key="2">
    <source>
        <dbReference type="EMBL" id="CAH8357510.1"/>
    </source>
</evidence>
<dbReference type="EMBL" id="CAKOAT010232266">
    <property type="protein sequence ID" value="CAH8357510.1"/>
    <property type="molecule type" value="Genomic_DNA"/>
</dbReference>
<accession>A0ABC8KPF9</accession>